<dbReference type="AlphaFoldDB" id="A0AAV0ZTS7"/>
<evidence type="ECO:0000313" key="3">
    <source>
        <dbReference type="Proteomes" id="UP001157006"/>
    </source>
</evidence>
<organism evidence="2 3">
    <name type="scientific">Vicia faba</name>
    <name type="common">Broad bean</name>
    <name type="synonym">Faba vulgaris</name>
    <dbReference type="NCBI Taxonomy" id="3906"/>
    <lineage>
        <taxon>Eukaryota</taxon>
        <taxon>Viridiplantae</taxon>
        <taxon>Streptophyta</taxon>
        <taxon>Embryophyta</taxon>
        <taxon>Tracheophyta</taxon>
        <taxon>Spermatophyta</taxon>
        <taxon>Magnoliopsida</taxon>
        <taxon>eudicotyledons</taxon>
        <taxon>Gunneridae</taxon>
        <taxon>Pentapetalae</taxon>
        <taxon>rosids</taxon>
        <taxon>fabids</taxon>
        <taxon>Fabales</taxon>
        <taxon>Fabaceae</taxon>
        <taxon>Papilionoideae</taxon>
        <taxon>50 kb inversion clade</taxon>
        <taxon>NPAAA clade</taxon>
        <taxon>Hologalegina</taxon>
        <taxon>IRL clade</taxon>
        <taxon>Fabeae</taxon>
        <taxon>Vicia</taxon>
    </lineage>
</organism>
<sequence length="165" mass="18368">MDSNPQLGFTAIPYDNKGRSSQNFKYNRFQDISDGEMVNTEDVRVEEEVSGEKKKFTSKNIGKNIVEENKLASLSKHHFKHPGDLEGSVQKQQDMGDCVIKDGGLTMGFHVVIDPKEIEPLDLQGMPTSNDKFINLNGEPTSVKVEDISEALEQKEVVTETPLGN</sequence>
<evidence type="ECO:0000256" key="1">
    <source>
        <dbReference type="SAM" id="MobiDB-lite"/>
    </source>
</evidence>
<keyword evidence="3" id="KW-1185">Reference proteome</keyword>
<reference evidence="2 3" key="1">
    <citation type="submission" date="2023-01" db="EMBL/GenBank/DDBJ databases">
        <authorList>
            <person name="Kreplak J."/>
        </authorList>
    </citation>
    <scope>NUCLEOTIDE SEQUENCE [LARGE SCALE GENOMIC DNA]</scope>
</reference>
<evidence type="ECO:0000313" key="2">
    <source>
        <dbReference type="EMBL" id="CAI8600339.1"/>
    </source>
</evidence>
<dbReference type="EMBL" id="OX451737">
    <property type="protein sequence ID" value="CAI8600339.1"/>
    <property type="molecule type" value="Genomic_DNA"/>
</dbReference>
<gene>
    <name evidence="2" type="ORF">VFH_II217960</name>
</gene>
<name>A0AAV0ZTS7_VICFA</name>
<accession>A0AAV0ZTS7</accession>
<dbReference type="Proteomes" id="UP001157006">
    <property type="component" value="Chromosome 2"/>
</dbReference>
<proteinExistence type="predicted"/>
<feature type="region of interest" description="Disordered" evidence="1">
    <location>
        <begin position="1"/>
        <end position="20"/>
    </location>
</feature>
<protein>
    <submittedName>
        <fullName evidence="2">Uncharacterized protein</fullName>
    </submittedName>
</protein>